<dbReference type="InterPro" id="IPR043128">
    <property type="entry name" value="Rev_trsase/Diguanyl_cyclase"/>
</dbReference>
<keyword evidence="4" id="KW-0342">GTP-binding</keyword>
<dbReference type="InterPro" id="IPR029787">
    <property type="entry name" value="Nucleotide_cyclase"/>
</dbReference>
<proteinExistence type="predicted"/>
<sequence>MIERVDSLNEVALKDPLTGVNNRLGFSNKIQNHKQGSGASVIAIDVDFFKKINDNFGHGVGDEVLVTLAQVINCGFRHGQVPQSRGSRKET</sequence>
<evidence type="ECO:0000256" key="4">
    <source>
        <dbReference type="ARBA" id="ARBA00023134"/>
    </source>
</evidence>
<evidence type="ECO:0000313" key="7">
    <source>
        <dbReference type="EMBL" id="QBM91570.1"/>
    </source>
</evidence>
<organism evidence="7">
    <name type="scientific">Salmonella sp</name>
    <dbReference type="NCBI Taxonomy" id="599"/>
    <lineage>
        <taxon>Bacteria</taxon>
        <taxon>Pseudomonadati</taxon>
        <taxon>Pseudomonadota</taxon>
        <taxon>Gammaproteobacteria</taxon>
        <taxon>Enterobacterales</taxon>
        <taxon>Enterobacteriaceae</taxon>
        <taxon>Salmonella</taxon>
    </lineage>
</organism>
<accession>A0A482ETU5</accession>
<dbReference type="PANTHER" id="PTHR45138">
    <property type="entry name" value="REGULATORY COMPONENTS OF SENSORY TRANSDUCTION SYSTEM"/>
    <property type="match status" value="1"/>
</dbReference>
<dbReference type="GO" id="GO:0052621">
    <property type="term" value="F:diguanylate cyclase activity"/>
    <property type="evidence" value="ECO:0007669"/>
    <property type="project" value="UniProtKB-EC"/>
</dbReference>
<dbReference type="Pfam" id="PF00990">
    <property type="entry name" value="GGDEF"/>
    <property type="match status" value="1"/>
</dbReference>
<name>A0A482ETU5_SALSP</name>
<evidence type="ECO:0000256" key="5">
    <source>
        <dbReference type="ARBA" id="ARBA00034247"/>
    </source>
</evidence>
<comment type="pathway">
    <text evidence="2">Purine metabolism; 3',5'-cyclic di-GMP biosynthesis.</text>
</comment>
<comment type="catalytic activity">
    <reaction evidence="5">
        <text>2 GTP = 3',3'-c-di-GMP + 2 diphosphate</text>
        <dbReference type="Rhea" id="RHEA:24898"/>
        <dbReference type="ChEBI" id="CHEBI:33019"/>
        <dbReference type="ChEBI" id="CHEBI:37565"/>
        <dbReference type="ChEBI" id="CHEBI:58805"/>
        <dbReference type="EC" id="2.7.7.65"/>
    </reaction>
</comment>
<dbReference type="NCBIfam" id="TIGR00254">
    <property type="entry name" value="GGDEF"/>
    <property type="match status" value="1"/>
</dbReference>
<dbReference type="RefSeq" id="WP_229706145.1">
    <property type="nucleotide sequence ID" value="NZ_MK356559.1"/>
</dbReference>
<feature type="domain" description="GGDEF" evidence="6">
    <location>
        <begin position="37"/>
        <end position="91"/>
    </location>
</feature>
<dbReference type="PANTHER" id="PTHR45138:SF9">
    <property type="entry name" value="DIGUANYLATE CYCLASE DGCM-RELATED"/>
    <property type="match status" value="1"/>
</dbReference>
<keyword evidence="4" id="KW-0547">Nucleotide-binding</keyword>
<dbReference type="GO" id="GO:0005886">
    <property type="term" value="C:plasma membrane"/>
    <property type="evidence" value="ECO:0007669"/>
    <property type="project" value="TreeGrafter"/>
</dbReference>
<dbReference type="AlphaFoldDB" id="A0A482ETU5"/>
<dbReference type="GO" id="GO:0005525">
    <property type="term" value="F:GTP binding"/>
    <property type="evidence" value="ECO:0007669"/>
    <property type="project" value="UniProtKB-KW"/>
</dbReference>
<evidence type="ECO:0000256" key="3">
    <source>
        <dbReference type="ARBA" id="ARBA00012528"/>
    </source>
</evidence>
<dbReference type="GO" id="GO:0043709">
    <property type="term" value="P:cell adhesion involved in single-species biofilm formation"/>
    <property type="evidence" value="ECO:0007669"/>
    <property type="project" value="TreeGrafter"/>
</dbReference>
<dbReference type="SUPFAM" id="SSF55073">
    <property type="entry name" value="Nucleotide cyclase"/>
    <property type="match status" value="1"/>
</dbReference>
<dbReference type="InterPro" id="IPR000160">
    <property type="entry name" value="GGDEF_dom"/>
</dbReference>
<evidence type="ECO:0000256" key="1">
    <source>
        <dbReference type="ARBA" id="ARBA00001946"/>
    </source>
</evidence>
<dbReference type="EMBL" id="MK356559">
    <property type="protein sequence ID" value="QBM91570.1"/>
    <property type="molecule type" value="Genomic_DNA"/>
</dbReference>
<evidence type="ECO:0000256" key="2">
    <source>
        <dbReference type="ARBA" id="ARBA00004665"/>
    </source>
</evidence>
<evidence type="ECO:0000259" key="6">
    <source>
        <dbReference type="PROSITE" id="PS50887"/>
    </source>
</evidence>
<geneLocation type="plasmid" evidence="7">
    <name>pSa1423-10K</name>
</geneLocation>
<keyword evidence="7" id="KW-0614">Plasmid</keyword>
<dbReference type="InterPro" id="IPR050469">
    <property type="entry name" value="Diguanylate_Cyclase"/>
</dbReference>
<reference evidence="7" key="1">
    <citation type="submission" date="2019-01" db="EMBL/GenBank/DDBJ databases">
        <title>Salmonella strain 1423 plasmid sequences.</title>
        <authorList>
            <person name="Chen K."/>
            <person name="Chen S."/>
        </authorList>
    </citation>
    <scope>NUCLEOTIDE SEQUENCE</scope>
    <source>
        <strain evidence="7">Sa1423</strain>
        <plasmid evidence="7">pSa1423-10K</plasmid>
    </source>
</reference>
<dbReference type="PROSITE" id="PS50887">
    <property type="entry name" value="GGDEF"/>
    <property type="match status" value="1"/>
</dbReference>
<dbReference type="GO" id="GO:1902201">
    <property type="term" value="P:negative regulation of bacterial-type flagellum-dependent cell motility"/>
    <property type="evidence" value="ECO:0007669"/>
    <property type="project" value="TreeGrafter"/>
</dbReference>
<dbReference type="EC" id="2.7.7.65" evidence="3"/>
<protein>
    <recommendedName>
        <fullName evidence="3">diguanylate cyclase</fullName>
        <ecNumber evidence="3">2.7.7.65</ecNumber>
    </recommendedName>
</protein>
<gene>
    <name evidence="7" type="primary">pleD</name>
    <name evidence="7" type="ORF">PADIICJD_00001</name>
</gene>
<dbReference type="Gene3D" id="3.30.70.270">
    <property type="match status" value="1"/>
</dbReference>
<comment type="cofactor">
    <cofactor evidence="1">
        <name>Mg(2+)</name>
        <dbReference type="ChEBI" id="CHEBI:18420"/>
    </cofactor>
</comment>